<dbReference type="GO" id="GO:0046872">
    <property type="term" value="F:metal ion binding"/>
    <property type="evidence" value="ECO:0007669"/>
    <property type="project" value="UniProtKB-UniRule"/>
</dbReference>
<name>A0A1D7V126_9LEPT</name>
<keyword evidence="5 6" id="KW-0378">Hydrolase</keyword>
<comment type="catalytic activity">
    <reaction evidence="6 7">
        <text>Release of N-terminal amino acids, preferentially methionine, from peptides and arylamides.</text>
        <dbReference type="EC" id="3.4.11.18"/>
    </reaction>
</comment>
<evidence type="ECO:0000256" key="5">
    <source>
        <dbReference type="ARBA" id="ARBA00022801"/>
    </source>
</evidence>
<dbReference type="PRINTS" id="PR00599">
    <property type="entry name" value="MAPEPTIDASE"/>
</dbReference>
<dbReference type="CDD" id="cd01086">
    <property type="entry name" value="MetAP1"/>
    <property type="match status" value="1"/>
</dbReference>
<feature type="domain" description="Peptidase M24" evidence="8">
    <location>
        <begin position="12"/>
        <end position="240"/>
    </location>
</feature>
<protein>
    <recommendedName>
        <fullName evidence="6 7">Methionine aminopeptidase</fullName>
        <shortName evidence="6">MAP</shortName>
        <shortName evidence="6">MetAP</shortName>
        <ecNumber evidence="6 7">3.4.11.18</ecNumber>
    </recommendedName>
    <alternativeName>
        <fullName evidence="6">Peptidase M</fullName>
    </alternativeName>
</protein>
<evidence type="ECO:0000256" key="6">
    <source>
        <dbReference type="HAMAP-Rule" id="MF_01974"/>
    </source>
</evidence>
<dbReference type="InterPro" id="IPR036005">
    <property type="entry name" value="Creatinase/aminopeptidase-like"/>
</dbReference>
<keyword evidence="2 6" id="KW-0031">Aminopeptidase</keyword>
<proteinExistence type="inferred from homology"/>
<gene>
    <name evidence="6" type="primary">map</name>
    <name evidence="9" type="ORF">A0128_17895</name>
</gene>
<accession>A0A1D7V126</accession>
<organism evidence="9 10">
    <name type="scientific">Leptospira tipperaryensis</name>
    <dbReference type="NCBI Taxonomy" id="2564040"/>
    <lineage>
        <taxon>Bacteria</taxon>
        <taxon>Pseudomonadati</taxon>
        <taxon>Spirochaetota</taxon>
        <taxon>Spirochaetia</taxon>
        <taxon>Leptospirales</taxon>
        <taxon>Leptospiraceae</taxon>
        <taxon>Leptospira</taxon>
    </lineage>
</organism>
<dbReference type="PANTHER" id="PTHR43330">
    <property type="entry name" value="METHIONINE AMINOPEPTIDASE"/>
    <property type="match status" value="1"/>
</dbReference>
<dbReference type="SUPFAM" id="SSF55920">
    <property type="entry name" value="Creatinase/aminopeptidase"/>
    <property type="match status" value="1"/>
</dbReference>
<comment type="similarity">
    <text evidence="6">Belongs to the peptidase M24A family. Methionine aminopeptidase type 1 subfamily.</text>
</comment>
<dbReference type="InterPro" id="IPR000994">
    <property type="entry name" value="Pept_M24"/>
</dbReference>
<dbReference type="AlphaFoldDB" id="A0A1D7V126"/>
<comment type="subunit">
    <text evidence="6">Monomer.</text>
</comment>
<dbReference type="EMBL" id="CP015217">
    <property type="protein sequence ID" value="AOP35548.1"/>
    <property type="molecule type" value="Genomic_DNA"/>
</dbReference>
<feature type="binding site" evidence="6">
    <location>
        <position position="175"/>
    </location>
    <ligand>
        <name>substrate</name>
    </ligand>
</feature>
<dbReference type="PANTHER" id="PTHR43330:SF13">
    <property type="entry name" value="METHIONINE AMINOPEPTIDASE 2"/>
    <property type="match status" value="1"/>
</dbReference>
<feature type="binding site" evidence="6">
    <location>
        <position position="105"/>
    </location>
    <ligand>
        <name>a divalent metal cation</name>
        <dbReference type="ChEBI" id="CHEBI:60240"/>
        <label>1</label>
    </ligand>
</feature>
<evidence type="ECO:0000313" key="10">
    <source>
        <dbReference type="Proteomes" id="UP000094197"/>
    </source>
</evidence>
<dbReference type="GO" id="GO:0006508">
    <property type="term" value="P:proteolysis"/>
    <property type="evidence" value="ECO:0007669"/>
    <property type="project" value="UniProtKB-KW"/>
</dbReference>
<sequence>MSIETEKDLIGLKKIGKIVGLVLKEMKAFAKSGMSTKELDDFGLDLLKRYGARSAPVITYNFPGTTCISVNREIAHGIPSSKKILKDGDLINIDVSAELGGYFGDNGSSFILGQAHPILSSLVDCSRTSLYKGVAQAKAGNRISDIGKAIHEEAKSYGFTVIKNLMGHGTGGSLHEAPKYIPCYEDKRYSQKLKSGMVLAIETFISTKSEIAMETSDGWTLVTRDGSYVAQQEHTIVVTDQEPILLTASNGV</sequence>
<evidence type="ECO:0000313" key="9">
    <source>
        <dbReference type="EMBL" id="AOP35548.1"/>
    </source>
</evidence>
<dbReference type="InterPro" id="IPR002467">
    <property type="entry name" value="Pept_M24A_MAP1"/>
</dbReference>
<feature type="binding site" evidence="6">
    <location>
        <position position="202"/>
    </location>
    <ligand>
        <name>a divalent metal cation</name>
        <dbReference type="ChEBI" id="CHEBI:60240"/>
        <label>2</label>
        <note>catalytic</note>
    </ligand>
</feature>
<dbReference type="RefSeq" id="WP_069608750.1">
    <property type="nucleotide sequence ID" value="NZ_CP015217.1"/>
</dbReference>
<dbReference type="Pfam" id="PF00557">
    <property type="entry name" value="Peptidase_M24"/>
    <property type="match status" value="1"/>
</dbReference>
<evidence type="ECO:0000256" key="7">
    <source>
        <dbReference type="RuleBase" id="RU003653"/>
    </source>
</evidence>
<evidence type="ECO:0000256" key="2">
    <source>
        <dbReference type="ARBA" id="ARBA00022438"/>
    </source>
</evidence>
<dbReference type="EC" id="3.4.11.18" evidence="6 7"/>
<keyword evidence="10" id="KW-1185">Reference proteome</keyword>
<comment type="cofactor">
    <cofactor evidence="6">
        <name>Co(2+)</name>
        <dbReference type="ChEBI" id="CHEBI:48828"/>
    </cofactor>
    <cofactor evidence="6">
        <name>Zn(2+)</name>
        <dbReference type="ChEBI" id="CHEBI:29105"/>
    </cofactor>
    <cofactor evidence="6">
        <name>Mn(2+)</name>
        <dbReference type="ChEBI" id="CHEBI:29035"/>
    </cofactor>
    <cofactor evidence="6">
        <name>Fe(2+)</name>
        <dbReference type="ChEBI" id="CHEBI:29033"/>
    </cofactor>
    <text evidence="6">Binds 2 divalent metal cations per subunit. Has a high-affinity and a low affinity metal-binding site. The true nature of the physiological cofactor is under debate. The enzyme is active with cobalt, zinc, manganese or divalent iron ions. Most likely, methionine aminopeptidases function as mononuclear Fe(2+)-metalloproteases under physiological conditions, and the catalytically relevant metal-binding site has been assigned to the histidine-containing high-affinity site.</text>
</comment>
<dbReference type="Proteomes" id="UP000094197">
    <property type="component" value="Chromosome 1"/>
</dbReference>
<feature type="binding site" evidence="6">
    <location>
        <position position="76"/>
    </location>
    <ligand>
        <name>substrate</name>
    </ligand>
</feature>
<feature type="binding site" evidence="6">
    <location>
        <position position="94"/>
    </location>
    <ligand>
        <name>a divalent metal cation</name>
        <dbReference type="ChEBI" id="CHEBI:60240"/>
        <label>1</label>
    </ligand>
</feature>
<feature type="binding site" evidence="6">
    <location>
        <position position="233"/>
    </location>
    <ligand>
        <name>a divalent metal cation</name>
        <dbReference type="ChEBI" id="CHEBI:60240"/>
        <label>1</label>
    </ligand>
</feature>
<reference evidence="9 10" key="1">
    <citation type="submission" date="2016-04" db="EMBL/GenBank/DDBJ databases">
        <title>Complete genome seqeunce of Leptospira alstonii serovar Room22.</title>
        <authorList>
            <person name="Nally J.E."/>
            <person name="Bayles D.O."/>
            <person name="Hurley D."/>
            <person name="Fanning S."/>
            <person name="McMahon B.J."/>
            <person name="Arent Z."/>
        </authorList>
    </citation>
    <scope>NUCLEOTIDE SEQUENCE [LARGE SCALE GENOMIC DNA]</scope>
    <source>
        <strain evidence="9 10">GWTS #1</strain>
    </source>
</reference>
<feature type="binding site" evidence="6">
    <location>
        <position position="168"/>
    </location>
    <ligand>
        <name>a divalent metal cation</name>
        <dbReference type="ChEBI" id="CHEBI:60240"/>
        <label>2</label>
        <note>catalytic</note>
    </ligand>
</feature>
<feature type="binding site" evidence="6">
    <location>
        <position position="105"/>
    </location>
    <ligand>
        <name>a divalent metal cation</name>
        <dbReference type="ChEBI" id="CHEBI:60240"/>
        <label>2</label>
        <note>catalytic</note>
    </ligand>
</feature>
<dbReference type="NCBIfam" id="TIGR00500">
    <property type="entry name" value="met_pdase_I"/>
    <property type="match status" value="1"/>
</dbReference>
<dbReference type="InterPro" id="IPR001714">
    <property type="entry name" value="Pept_M24_MAP"/>
</dbReference>
<evidence type="ECO:0000256" key="4">
    <source>
        <dbReference type="ARBA" id="ARBA00022723"/>
    </source>
</evidence>
<keyword evidence="3 6" id="KW-0645">Protease</keyword>
<evidence type="ECO:0000256" key="3">
    <source>
        <dbReference type="ARBA" id="ARBA00022670"/>
    </source>
</evidence>
<keyword evidence="4 6" id="KW-0479">Metal-binding</keyword>
<dbReference type="GO" id="GO:0070006">
    <property type="term" value="F:metalloaminopeptidase activity"/>
    <property type="evidence" value="ECO:0007669"/>
    <property type="project" value="UniProtKB-UniRule"/>
</dbReference>
<dbReference type="OrthoDB" id="9802055at2"/>
<dbReference type="GO" id="GO:0004239">
    <property type="term" value="F:initiator methionyl aminopeptidase activity"/>
    <property type="evidence" value="ECO:0007669"/>
    <property type="project" value="UniProtKB-UniRule"/>
</dbReference>
<evidence type="ECO:0000259" key="8">
    <source>
        <dbReference type="Pfam" id="PF00557"/>
    </source>
</evidence>
<feature type="binding site" evidence="6">
    <location>
        <position position="233"/>
    </location>
    <ligand>
        <name>a divalent metal cation</name>
        <dbReference type="ChEBI" id="CHEBI:60240"/>
        <label>2</label>
        <note>catalytic</note>
    </ligand>
</feature>
<dbReference type="Gene3D" id="3.90.230.10">
    <property type="entry name" value="Creatinase/methionine aminopeptidase superfamily"/>
    <property type="match status" value="1"/>
</dbReference>
<comment type="function">
    <text evidence="1 6">Removes the N-terminal methionine from nascent proteins. The N-terminal methionine is often cleaved when the second residue in the primary sequence is small and uncharged (Met-Ala-, Cys, Gly, Pro, Ser, Thr, or Val). Requires deformylation of the N(alpha)-formylated initiator methionine before it can be hydrolyzed.</text>
</comment>
<dbReference type="KEGG" id="laj:A0128_17895"/>
<dbReference type="HAMAP" id="MF_01974">
    <property type="entry name" value="MetAP_1"/>
    <property type="match status" value="1"/>
</dbReference>
<evidence type="ECO:0000256" key="1">
    <source>
        <dbReference type="ARBA" id="ARBA00002521"/>
    </source>
</evidence>